<feature type="region of interest" description="Disordered" evidence="1">
    <location>
        <begin position="954"/>
        <end position="985"/>
    </location>
</feature>
<dbReference type="EMBL" id="JAPFFF010000031">
    <property type="protein sequence ID" value="KAK8844889.1"/>
    <property type="molecule type" value="Genomic_DNA"/>
</dbReference>
<evidence type="ECO:0000256" key="1">
    <source>
        <dbReference type="SAM" id="MobiDB-lite"/>
    </source>
</evidence>
<comment type="caution">
    <text evidence="2">The sequence shown here is derived from an EMBL/GenBank/DDBJ whole genome shotgun (WGS) entry which is preliminary data.</text>
</comment>
<dbReference type="Proteomes" id="UP001470230">
    <property type="component" value="Unassembled WGS sequence"/>
</dbReference>
<organism evidence="2 3">
    <name type="scientific">Tritrichomonas musculus</name>
    <dbReference type="NCBI Taxonomy" id="1915356"/>
    <lineage>
        <taxon>Eukaryota</taxon>
        <taxon>Metamonada</taxon>
        <taxon>Parabasalia</taxon>
        <taxon>Tritrichomonadida</taxon>
        <taxon>Tritrichomonadidae</taxon>
        <taxon>Tritrichomonas</taxon>
    </lineage>
</organism>
<protein>
    <submittedName>
        <fullName evidence="2">Uncharacterized protein</fullName>
    </submittedName>
</protein>
<sequence>MNVVNIITKLSKKSTTRIESVRLLKSFKKELREKISNGSIKINDVKQIFQKILEETDLIYCPTFIVRLYLASCFSDALFVFAPNIPLSTTGELDAVFQLFSTVISSNCQEGSTEYTIIQSIIDVLIKTDSYLLISNREVSLEIIESMIQIKVVSIPNDRYDSNFQNAIKFTADLINASTSNLILPEVARLFSVNFNSCLIVQKILPLLSQNQQMSIVFSFQQYLNYNDFMIAFVKATKILKMSFGFIVQLLYQELLNEDDTQRMSAFTLIKELFDYNKQEISMLSNVLDEENDNSEDIKSVKFVLSRNVDKCPKIRLVIIQIAADLLASQNRIFFDNAMNVIKSVHCDPNEGVRFAGLDIIWKLQKAEITHNLKNDDKINSYGVLLDDNALYVFLNDKSNRIREKALVHLCEILQQEKVNGNINDQPSNTGCIDKIISYSFEKPGVEIFLAYSILFDSFDSTELYEMVEEKAKYMKILNFIQTTSEYVRKYVETGNLSNNNLTKLLTKEIWKPFVPNKDLLLTRGKYKTYEAIQAILKNTNEQFAKEFSVLTMKIPINTEKLICECENKKMIKDFAGLNPKIFISLLPQILERCDKECVTILPFISDFIFMDLESNNDKNDYKIIEIFDSLITASTQNSLIVLAKLLSKWNDCFWSKKKICSVTKKNKEIIFHFFGHHRELKINEFNDLFSLKFFFFLSIPEVVPKFAFNKSESKDDLKNAPIVSQSVDHKSKSFSNPPSFLSSDHNNISSDKYNDQYVKWSLRISTLFNDYDIIKIHFYFFKLYPLQCLESLLRISNVISSNYHFSILLPNKSTSYVFHQFKSAQKKGKNLLNIISVKEFRMIASLLLDTENDSLYVSTKTYTKMKEKFWILSMIDEALKNPKTPIEFLSLIVLGLVFKVKNKVDIAFRSNESIDINDLRNKIYEKARLSLVYHINLRRKFVNRDLSSQSSLIQTNTDSNNDESVNLNSSQNIKSRKSSKSALNSHETDEKFIKLSQNSLISGQQVELMIPSLFNILSFYYYDQTKPINFKSIIDDLFTFIIPNSQQKSNLSYVINDIRSRINHKSAFGKKMKLLCDYASSKIAQNVMMRSINSCINSKFVIDDRNDL</sequence>
<accession>A0ABR2HCW6</accession>
<name>A0ABR2HCW6_9EUKA</name>
<gene>
    <name evidence="2" type="ORF">M9Y10_021060</name>
</gene>
<evidence type="ECO:0000313" key="2">
    <source>
        <dbReference type="EMBL" id="KAK8844889.1"/>
    </source>
</evidence>
<reference evidence="2 3" key="1">
    <citation type="submission" date="2024-04" db="EMBL/GenBank/DDBJ databases">
        <title>Tritrichomonas musculus Genome.</title>
        <authorList>
            <person name="Alves-Ferreira E."/>
            <person name="Grigg M."/>
            <person name="Lorenzi H."/>
            <person name="Galac M."/>
        </authorList>
    </citation>
    <scope>NUCLEOTIDE SEQUENCE [LARGE SCALE GENOMIC DNA]</scope>
    <source>
        <strain evidence="2 3">EAF2021</strain>
    </source>
</reference>
<keyword evidence="3" id="KW-1185">Reference proteome</keyword>
<evidence type="ECO:0000313" key="3">
    <source>
        <dbReference type="Proteomes" id="UP001470230"/>
    </source>
</evidence>
<feature type="compositionally biased region" description="Polar residues" evidence="1">
    <location>
        <begin position="954"/>
        <end position="974"/>
    </location>
</feature>
<proteinExistence type="predicted"/>